<dbReference type="AlphaFoldDB" id="A0A5R9PHA1"/>
<feature type="transmembrane region" description="Helical" evidence="3">
    <location>
        <begin position="331"/>
        <end position="353"/>
    </location>
</feature>
<feature type="transmembrane region" description="Helical" evidence="3">
    <location>
        <begin position="222"/>
        <end position="241"/>
    </location>
</feature>
<keyword evidence="3" id="KW-1133">Transmembrane helix</keyword>
<proteinExistence type="predicted"/>
<dbReference type="SMART" id="SM00862">
    <property type="entry name" value="Trans_reg_C"/>
    <property type="match status" value="1"/>
</dbReference>
<dbReference type="CDD" id="cd00383">
    <property type="entry name" value="trans_reg_C"/>
    <property type="match status" value="1"/>
</dbReference>
<evidence type="ECO:0000256" key="1">
    <source>
        <dbReference type="ARBA" id="ARBA00023125"/>
    </source>
</evidence>
<dbReference type="Proteomes" id="UP000308508">
    <property type="component" value="Unassembled WGS sequence"/>
</dbReference>
<dbReference type="GO" id="GO:0006355">
    <property type="term" value="P:regulation of DNA-templated transcription"/>
    <property type="evidence" value="ECO:0007669"/>
    <property type="project" value="InterPro"/>
</dbReference>
<accession>A0A5R9PHA1</accession>
<feature type="DNA-binding region" description="OmpR/PhoB-type" evidence="2">
    <location>
        <begin position="50"/>
        <end position="148"/>
    </location>
</feature>
<dbReference type="PROSITE" id="PS51755">
    <property type="entry name" value="OMPR_PHOB"/>
    <property type="match status" value="1"/>
</dbReference>
<dbReference type="Pfam" id="PF00486">
    <property type="entry name" value="Trans_reg_C"/>
    <property type="match status" value="1"/>
</dbReference>
<dbReference type="InterPro" id="IPR016032">
    <property type="entry name" value="Sig_transdc_resp-reg_C-effctor"/>
</dbReference>
<dbReference type="EMBL" id="SROY01000001">
    <property type="protein sequence ID" value="TLX22869.1"/>
    <property type="molecule type" value="Genomic_DNA"/>
</dbReference>
<evidence type="ECO:0000256" key="3">
    <source>
        <dbReference type="SAM" id="Phobius"/>
    </source>
</evidence>
<evidence type="ECO:0000313" key="5">
    <source>
        <dbReference type="EMBL" id="TLX22869.1"/>
    </source>
</evidence>
<gene>
    <name evidence="5" type="ORF">E5S66_02255</name>
</gene>
<evidence type="ECO:0000259" key="4">
    <source>
        <dbReference type="PROSITE" id="PS51755"/>
    </source>
</evidence>
<keyword evidence="1 2" id="KW-0238">DNA-binding</keyword>
<dbReference type="InterPro" id="IPR001867">
    <property type="entry name" value="OmpR/PhoB-type_DNA-bd"/>
</dbReference>
<dbReference type="Gene3D" id="1.10.10.10">
    <property type="entry name" value="Winged helix-like DNA-binding domain superfamily/Winged helix DNA-binding domain"/>
    <property type="match status" value="1"/>
</dbReference>
<keyword evidence="3" id="KW-0472">Membrane</keyword>
<dbReference type="SUPFAM" id="SSF46894">
    <property type="entry name" value="C-terminal effector domain of the bipartite response regulators"/>
    <property type="match status" value="1"/>
</dbReference>
<comment type="caution">
    <text evidence="5">The sequence shown here is derived from an EMBL/GenBank/DDBJ whole genome shotgun (WGS) entry which is preliminary data.</text>
</comment>
<organism evidence="5 6">
    <name type="scientific">Thermomonas fusca</name>
    <dbReference type="NCBI Taxonomy" id="215690"/>
    <lineage>
        <taxon>Bacteria</taxon>
        <taxon>Pseudomonadati</taxon>
        <taxon>Pseudomonadota</taxon>
        <taxon>Gammaproteobacteria</taxon>
        <taxon>Lysobacterales</taxon>
        <taxon>Lysobacteraceae</taxon>
        <taxon>Thermomonas</taxon>
    </lineage>
</organism>
<sequence length="361" mass="38260">MFSRGLLGNAWAGLGARLSGFRRIAVRLSGTSPLQIASVPPGASLDLPAPDNLVFDDVVIDFAGRRLLRAGMAQALEPKAFAVLALLGSAPGHVFTRDEILDVVWGHRHVTPGVLNRVMTMLRKALGEDAQSPRYLHTVHGVGYRFDLPAAAGPPLAAVVAPEPVSVSVPASLPAPASPAPVPAGQHLRRRAGDALPAVRPIPTPLPRRRASDWRRSRRPGWLAWIALLLAAAGAAGWALWPRLPPPPAPGPVAPAIDARSIAVLPLANASDDQEPQFRADGISDNLINALPASCSAASLAHSVPRRETRRIAWNPHRRRVSANASGWRQILALTWAGAVAMVLPAGPLDLVVRDCRKTQG</sequence>
<keyword evidence="3" id="KW-0812">Transmembrane</keyword>
<name>A0A5R9PHA1_9GAMM</name>
<dbReference type="InterPro" id="IPR036388">
    <property type="entry name" value="WH-like_DNA-bd_sf"/>
</dbReference>
<dbReference type="GO" id="GO:0003677">
    <property type="term" value="F:DNA binding"/>
    <property type="evidence" value="ECO:0007669"/>
    <property type="project" value="UniProtKB-UniRule"/>
</dbReference>
<protein>
    <submittedName>
        <fullName evidence="5">Winged helix family transcriptional regulator</fullName>
    </submittedName>
</protein>
<keyword evidence="6" id="KW-1185">Reference proteome</keyword>
<reference evidence="5 6" key="1">
    <citation type="submission" date="2019-04" db="EMBL/GenBank/DDBJ databases">
        <authorList>
            <person name="Grouzdev D.S."/>
            <person name="Nazina T.N."/>
        </authorList>
    </citation>
    <scope>NUCLEOTIDE SEQUENCE [LARGE SCALE GENOMIC DNA]</scope>
    <source>
        <strain evidence="5 6">SHC 3-19</strain>
    </source>
</reference>
<evidence type="ECO:0000313" key="6">
    <source>
        <dbReference type="Proteomes" id="UP000308508"/>
    </source>
</evidence>
<evidence type="ECO:0000256" key="2">
    <source>
        <dbReference type="PROSITE-ProRule" id="PRU01091"/>
    </source>
</evidence>
<dbReference type="GO" id="GO:0000160">
    <property type="term" value="P:phosphorelay signal transduction system"/>
    <property type="evidence" value="ECO:0007669"/>
    <property type="project" value="InterPro"/>
</dbReference>
<feature type="domain" description="OmpR/PhoB-type" evidence="4">
    <location>
        <begin position="50"/>
        <end position="148"/>
    </location>
</feature>